<proteinExistence type="predicted"/>
<reference evidence="4" key="1">
    <citation type="submission" date="2016-10" db="EMBL/GenBank/DDBJ databases">
        <authorList>
            <person name="Varghese N."/>
            <person name="Submissions S."/>
        </authorList>
    </citation>
    <scope>NUCLEOTIDE SEQUENCE [LARGE SCALE GENOMIC DNA]</scope>
    <source>
        <strain evidence="4">DSM 45413</strain>
    </source>
</reference>
<feature type="region of interest" description="Disordered" evidence="1">
    <location>
        <begin position="451"/>
        <end position="483"/>
    </location>
</feature>
<name>A0A1H8U3W1_9ACTN</name>
<protein>
    <recommendedName>
        <fullName evidence="2">HNH nuclease domain-containing protein</fullName>
    </recommendedName>
</protein>
<feature type="domain" description="HNH nuclease" evidence="2">
    <location>
        <begin position="374"/>
        <end position="426"/>
    </location>
</feature>
<dbReference type="EMBL" id="FOEE01000007">
    <property type="protein sequence ID" value="SEO97757.1"/>
    <property type="molecule type" value="Genomic_DNA"/>
</dbReference>
<sequence length="483" mass="51806">MPVAPAEVVSSADSELDLVADIWSTDAHIAREYAHQAAVIAELARRRRRERDAAFGERGGPGPDAVAARPAALADVSDDFVSELAVIRGCGESEASRLAVEALLLTTKLTPTWGALYEGRLTIRKARILLDLLGDTTDDVAAAVQSTVLPGAADCPPGRLGDRTRYHLYRHDAAARERRRRQAERRADVHVERTAEGLGRLVIEGPFPLVVAARDAIGTYALFARNDGYTEPIGLLRATVALDLLLRPWDTSRPPVTAQLTIHAAIPALRPDAPAEAPPAEVDGTWISAAQCRQVLAELDLLGLGPPPPGGSVHVALDDPATGRTVAVATRAELRRAAGIGRRRSRPPAGAAPSTDGPGLGPPPPTRGYRPTAAQRRLVTTRDRRCRMPGCTRRPGRCDIDHVTPHADGGPTACANLCCLCRRHHRIKTFARDWTFTLLPDGRLVVRTPAGVTRTTSPPGWHHDPPPDPPELDETAPPDPHGT</sequence>
<dbReference type="CDD" id="cd00085">
    <property type="entry name" value="HNHc"/>
    <property type="match status" value="1"/>
</dbReference>
<dbReference type="SMART" id="SM00507">
    <property type="entry name" value="HNHc"/>
    <property type="match status" value="1"/>
</dbReference>
<organism evidence="3 4">
    <name type="scientific">Trujillonella endophytica</name>
    <dbReference type="NCBI Taxonomy" id="673521"/>
    <lineage>
        <taxon>Bacteria</taxon>
        <taxon>Bacillati</taxon>
        <taxon>Actinomycetota</taxon>
        <taxon>Actinomycetes</taxon>
        <taxon>Geodermatophilales</taxon>
        <taxon>Geodermatophilaceae</taxon>
        <taxon>Trujillonella</taxon>
    </lineage>
</organism>
<evidence type="ECO:0000313" key="4">
    <source>
        <dbReference type="Proteomes" id="UP000198960"/>
    </source>
</evidence>
<dbReference type="AlphaFoldDB" id="A0A1H8U3W1"/>
<dbReference type="Proteomes" id="UP000198960">
    <property type="component" value="Unassembled WGS sequence"/>
</dbReference>
<feature type="compositionally biased region" description="Low complexity" evidence="1">
    <location>
        <begin position="367"/>
        <end position="376"/>
    </location>
</feature>
<dbReference type="Gene3D" id="1.10.30.50">
    <property type="match status" value="1"/>
</dbReference>
<gene>
    <name evidence="3" type="ORF">SAMN05660991_02663</name>
</gene>
<dbReference type="InterPro" id="IPR003615">
    <property type="entry name" value="HNH_nuc"/>
</dbReference>
<evidence type="ECO:0000313" key="3">
    <source>
        <dbReference type="EMBL" id="SEO97757.1"/>
    </source>
</evidence>
<evidence type="ECO:0000256" key="1">
    <source>
        <dbReference type="SAM" id="MobiDB-lite"/>
    </source>
</evidence>
<evidence type="ECO:0000259" key="2">
    <source>
        <dbReference type="SMART" id="SM00507"/>
    </source>
</evidence>
<keyword evidence="4" id="KW-1185">Reference proteome</keyword>
<accession>A0A1H8U3W1</accession>
<dbReference type="STRING" id="673521.SAMN05660991_02663"/>
<feature type="region of interest" description="Disordered" evidence="1">
    <location>
        <begin position="335"/>
        <end position="376"/>
    </location>
</feature>